<organism evidence="1 2">
    <name type="scientific">Portunus trituberculatus</name>
    <name type="common">Swimming crab</name>
    <name type="synonym">Neptunus trituberculatus</name>
    <dbReference type="NCBI Taxonomy" id="210409"/>
    <lineage>
        <taxon>Eukaryota</taxon>
        <taxon>Metazoa</taxon>
        <taxon>Ecdysozoa</taxon>
        <taxon>Arthropoda</taxon>
        <taxon>Crustacea</taxon>
        <taxon>Multicrustacea</taxon>
        <taxon>Malacostraca</taxon>
        <taxon>Eumalacostraca</taxon>
        <taxon>Eucarida</taxon>
        <taxon>Decapoda</taxon>
        <taxon>Pleocyemata</taxon>
        <taxon>Brachyura</taxon>
        <taxon>Eubrachyura</taxon>
        <taxon>Portunoidea</taxon>
        <taxon>Portunidae</taxon>
        <taxon>Portuninae</taxon>
        <taxon>Portunus</taxon>
    </lineage>
</organism>
<dbReference type="EMBL" id="VSRR010004345">
    <property type="protein sequence ID" value="MPC39373.1"/>
    <property type="molecule type" value="Genomic_DNA"/>
</dbReference>
<keyword evidence="2" id="KW-1185">Reference proteome</keyword>
<proteinExistence type="predicted"/>
<name>A0A5B7F2R2_PORTR</name>
<evidence type="ECO:0000313" key="2">
    <source>
        <dbReference type="Proteomes" id="UP000324222"/>
    </source>
</evidence>
<protein>
    <submittedName>
        <fullName evidence="1">Uncharacterized protein</fullName>
    </submittedName>
</protein>
<reference evidence="1 2" key="1">
    <citation type="submission" date="2019-05" db="EMBL/GenBank/DDBJ databases">
        <title>Another draft genome of Portunus trituberculatus and its Hox gene families provides insights of decapod evolution.</title>
        <authorList>
            <person name="Jeong J.-H."/>
            <person name="Song I."/>
            <person name="Kim S."/>
            <person name="Choi T."/>
            <person name="Kim D."/>
            <person name="Ryu S."/>
            <person name="Kim W."/>
        </authorList>
    </citation>
    <scope>NUCLEOTIDE SEQUENCE [LARGE SCALE GENOMIC DNA]</scope>
    <source>
        <tissue evidence="1">Muscle</tissue>
    </source>
</reference>
<dbReference type="AlphaFoldDB" id="A0A5B7F2R2"/>
<dbReference type="Proteomes" id="UP000324222">
    <property type="component" value="Unassembled WGS sequence"/>
</dbReference>
<sequence>MLYHFKSIHVKSRQTKELCWNRGQMTTVQVLYITSVVYLHQNPTFGHYQEHKHSCCLYRRPQYSQATRGITAHLVDPLLHLAAGIVLLLYHVATRLHNSAELILPCLNLCLDALMLRLETLSAGSIPNLLLRLHGCPQVTGPADQVSGLNRNKREFMTIAQQPHHTYMSKEFLEISSSKQLLFPLGGLILEDIPVLHHKCLLLCYMLCIASRVGSLQPCRVIHKNLVKNFIKSCAGDLMSDWTDCTSRPSSSGMDLNFSCILASASATSRLNLWISPAASSFWSRASMSSASRKYSCRYMEAISFCRRFADSFCRSFSSWFSICIQGKYSQHSQNLRIVAALVYPLVM</sequence>
<gene>
    <name evidence="1" type="ORF">E2C01_032907</name>
</gene>
<accession>A0A5B7F2R2</accession>
<comment type="caution">
    <text evidence="1">The sequence shown here is derived from an EMBL/GenBank/DDBJ whole genome shotgun (WGS) entry which is preliminary data.</text>
</comment>
<evidence type="ECO:0000313" key="1">
    <source>
        <dbReference type="EMBL" id="MPC39373.1"/>
    </source>
</evidence>